<evidence type="ECO:0000313" key="1">
    <source>
        <dbReference type="EMBL" id="AKN36103.1"/>
    </source>
</evidence>
<accession>A0A0H3ZJI6</accession>
<sequence length="66" mass="7716">MIERVSCEGERVGKTEIYIVDCTPIENGKPDPNRTVRIETHISDLKDKVKEEFGCDYMDYKTREPH</sequence>
<dbReference type="AlphaFoldDB" id="A0A0H3ZJI6"/>
<reference evidence="1" key="1">
    <citation type="journal article" date="2015" name="MBio">
        <title>Eco-Evolutionary Dynamics of Episomes among Ecologically Cohesive Bacterial Populations.</title>
        <authorList>
            <person name="Xue H."/>
            <person name="Cordero O.X."/>
            <person name="Camas F.M."/>
            <person name="Trimble W."/>
            <person name="Meyer F."/>
            <person name="Guglielmini J."/>
            <person name="Rocha E.P."/>
            <person name="Polz M.F."/>
        </authorList>
    </citation>
    <scope>NUCLEOTIDE SEQUENCE</scope>
    <source>
        <strain evidence="1">1F_279</strain>
    </source>
</reference>
<proteinExistence type="predicted"/>
<dbReference type="EMBL" id="KP795468">
    <property type="protein sequence ID" value="AKN36103.1"/>
    <property type="molecule type" value="Genomic_DNA"/>
</dbReference>
<organism evidence="1">
    <name type="scientific">Vibrio tasmaniensis</name>
    <dbReference type="NCBI Taxonomy" id="212663"/>
    <lineage>
        <taxon>Bacteria</taxon>
        <taxon>Pseudomonadati</taxon>
        <taxon>Pseudomonadota</taxon>
        <taxon>Gammaproteobacteria</taxon>
        <taxon>Vibrionales</taxon>
        <taxon>Vibrionaceae</taxon>
        <taxon>Vibrio</taxon>
    </lineage>
</organism>
<name>A0A0H3ZJI6_9VIBR</name>
<protein>
    <submittedName>
        <fullName evidence="1">Uncharacterized protein</fullName>
    </submittedName>
</protein>